<dbReference type="AlphaFoldDB" id="A0AAN8UP58"/>
<evidence type="ECO:0000313" key="3">
    <source>
        <dbReference type="Proteomes" id="UP001370490"/>
    </source>
</evidence>
<accession>A0AAN8UP58</accession>
<comment type="caution">
    <text evidence="2">The sequence shown here is derived from an EMBL/GenBank/DDBJ whole genome shotgun (WGS) entry which is preliminary data.</text>
</comment>
<keyword evidence="3" id="KW-1185">Reference proteome</keyword>
<evidence type="ECO:0000256" key="1">
    <source>
        <dbReference type="SAM" id="MobiDB-lite"/>
    </source>
</evidence>
<dbReference type="PANTHER" id="PTHR34808:SF5">
    <property type="entry name" value="SMP DOMAIN-CONTAINING PROTEIN"/>
    <property type="match status" value="1"/>
</dbReference>
<proteinExistence type="predicted"/>
<protein>
    <submittedName>
        <fullName evidence="2">Uncharacterized protein</fullName>
    </submittedName>
</protein>
<reference evidence="2 3" key="1">
    <citation type="submission" date="2023-12" db="EMBL/GenBank/DDBJ databases">
        <title>A high-quality genome assembly for Dillenia turbinata (Dilleniales).</title>
        <authorList>
            <person name="Chanderbali A."/>
        </authorList>
    </citation>
    <scope>NUCLEOTIDE SEQUENCE [LARGE SCALE GENOMIC DNA]</scope>
    <source>
        <strain evidence="2">LSX21</strain>
        <tissue evidence="2">Leaf</tissue>
    </source>
</reference>
<gene>
    <name evidence="2" type="ORF">RJ641_019963</name>
</gene>
<name>A0AAN8UP58_9MAGN</name>
<dbReference type="PANTHER" id="PTHR34808">
    <property type="entry name" value="EXPRESSED PROTEIN"/>
    <property type="match status" value="1"/>
</dbReference>
<organism evidence="2 3">
    <name type="scientific">Dillenia turbinata</name>
    <dbReference type="NCBI Taxonomy" id="194707"/>
    <lineage>
        <taxon>Eukaryota</taxon>
        <taxon>Viridiplantae</taxon>
        <taxon>Streptophyta</taxon>
        <taxon>Embryophyta</taxon>
        <taxon>Tracheophyta</taxon>
        <taxon>Spermatophyta</taxon>
        <taxon>Magnoliopsida</taxon>
        <taxon>eudicotyledons</taxon>
        <taxon>Gunneridae</taxon>
        <taxon>Pentapetalae</taxon>
        <taxon>Dilleniales</taxon>
        <taxon>Dilleniaceae</taxon>
        <taxon>Dillenia</taxon>
    </lineage>
</organism>
<dbReference type="EMBL" id="JBAMMX010000025">
    <property type="protein sequence ID" value="KAK6914846.1"/>
    <property type="molecule type" value="Genomic_DNA"/>
</dbReference>
<sequence>MQEVAVDIVQKMEPKEASNIFAEGMIPVVSVKEMQQIQIDEKADQFQMPNGCTMEAQLLDKPCQCSCSSNAMESPEQVKPKEPFSAPF</sequence>
<feature type="region of interest" description="Disordered" evidence="1">
    <location>
        <begin position="69"/>
        <end position="88"/>
    </location>
</feature>
<evidence type="ECO:0000313" key="2">
    <source>
        <dbReference type="EMBL" id="KAK6914846.1"/>
    </source>
</evidence>
<dbReference type="Proteomes" id="UP001370490">
    <property type="component" value="Unassembled WGS sequence"/>
</dbReference>